<dbReference type="PROSITE" id="PS50005">
    <property type="entry name" value="TPR"/>
    <property type="match status" value="1"/>
</dbReference>
<keyword evidence="4" id="KW-0812">Transmembrane</keyword>
<dbReference type="Proteomes" id="UP000594464">
    <property type="component" value="Chromosome"/>
</dbReference>
<dbReference type="Gene3D" id="1.25.40.10">
    <property type="entry name" value="Tetratricopeptide repeat domain"/>
    <property type="match status" value="2"/>
</dbReference>
<name>A0A7T0G3X2_9BACT</name>
<dbReference type="InterPro" id="IPR011990">
    <property type="entry name" value="TPR-like_helical_dom_sf"/>
</dbReference>
<proteinExistence type="predicted"/>
<evidence type="ECO:0000256" key="2">
    <source>
        <dbReference type="ARBA" id="ARBA00022803"/>
    </source>
</evidence>
<organism evidence="5 6">
    <name type="scientific">Candidatus Nitrohelix vancouverensis</name>
    <dbReference type="NCBI Taxonomy" id="2705534"/>
    <lineage>
        <taxon>Bacteria</taxon>
        <taxon>Pseudomonadati</taxon>
        <taxon>Nitrospinota/Tectimicrobiota group</taxon>
        <taxon>Nitrospinota</taxon>
        <taxon>Nitrospinia</taxon>
        <taxon>Nitrospinales</taxon>
        <taxon>Nitrospinaceae</taxon>
        <taxon>Candidatus Nitrohelix</taxon>
    </lineage>
</organism>
<dbReference type="EMBL" id="CP048620">
    <property type="protein sequence ID" value="QPJ65779.1"/>
    <property type="molecule type" value="Genomic_DNA"/>
</dbReference>
<dbReference type="Pfam" id="PF13432">
    <property type="entry name" value="TPR_16"/>
    <property type="match status" value="1"/>
</dbReference>
<keyword evidence="1" id="KW-0677">Repeat</keyword>
<accession>A0A7T0G3X2</accession>
<dbReference type="KEGG" id="nva:G3M78_10410"/>
<evidence type="ECO:0000256" key="4">
    <source>
        <dbReference type="SAM" id="Phobius"/>
    </source>
</evidence>
<protein>
    <submittedName>
        <fullName evidence="5">Tetratricopeptide repeat protein</fullName>
    </submittedName>
</protein>
<dbReference type="InterPro" id="IPR019734">
    <property type="entry name" value="TPR_rpt"/>
</dbReference>
<dbReference type="PANTHER" id="PTHR45586:SF1">
    <property type="entry name" value="LIPOPOLYSACCHARIDE ASSEMBLY PROTEIN B"/>
    <property type="match status" value="1"/>
</dbReference>
<evidence type="ECO:0000313" key="6">
    <source>
        <dbReference type="Proteomes" id="UP000594464"/>
    </source>
</evidence>
<reference evidence="6" key="1">
    <citation type="submission" date="2020-02" db="EMBL/GenBank/DDBJ databases">
        <title>Genomic and physiological characterization of two novel Nitrospinaceae genera.</title>
        <authorList>
            <person name="Mueller A.J."/>
            <person name="Jung M.-Y."/>
            <person name="Strachan C.R."/>
            <person name="Herbold C.W."/>
            <person name="Kirkegaard R.H."/>
            <person name="Daims H."/>
        </authorList>
    </citation>
    <scope>NUCLEOTIDE SEQUENCE [LARGE SCALE GENOMIC DNA]</scope>
</reference>
<feature type="repeat" description="TPR" evidence="3">
    <location>
        <begin position="94"/>
        <end position="127"/>
    </location>
</feature>
<evidence type="ECO:0000313" key="5">
    <source>
        <dbReference type="EMBL" id="QPJ65779.1"/>
    </source>
</evidence>
<sequence length="257" mass="29509">MDIFFVIAGVFTGWMCLDCLQRKEHFVWVVIMLALFPIGSLIYFFVVKSKAPSQVPGSGGGIGRVLSPVPSSARELETEETLQLKELINQYHKAYHYDKLGQAYLGQKKFELAIPQFEEAIRKDPEMEEARYGLAKCLHGLGRFMESAEVLEKLVAIDRKYDYGNAIFGLADCYRLAGEDEKALQMYEEVINSFHFFKAYYHYARLLDKKGDKQGAIGYMKSIIGSSKDLPDYKLEKERYWIDEAYKFLKKNGIELA</sequence>
<dbReference type="AlphaFoldDB" id="A0A7T0G3X2"/>
<dbReference type="PANTHER" id="PTHR45586">
    <property type="entry name" value="TPR REPEAT-CONTAINING PROTEIN PA4667"/>
    <property type="match status" value="1"/>
</dbReference>
<feature type="transmembrane region" description="Helical" evidence="4">
    <location>
        <begin position="25"/>
        <end position="46"/>
    </location>
</feature>
<keyword evidence="4" id="KW-1133">Transmembrane helix</keyword>
<dbReference type="SMART" id="SM00028">
    <property type="entry name" value="TPR"/>
    <property type="match status" value="3"/>
</dbReference>
<keyword evidence="4" id="KW-0472">Membrane</keyword>
<evidence type="ECO:0000256" key="1">
    <source>
        <dbReference type="ARBA" id="ARBA00022737"/>
    </source>
</evidence>
<dbReference type="SUPFAM" id="SSF48452">
    <property type="entry name" value="TPR-like"/>
    <property type="match status" value="1"/>
</dbReference>
<dbReference type="InterPro" id="IPR051012">
    <property type="entry name" value="CellSynth/LPSAsmb/PSIAsmb"/>
</dbReference>
<dbReference type="Pfam" id="PF13174">
    <property type="entry name" value="TPR_6"/>
    <property type="match status" value="1"/>
</dbReference>
<evidence type="ECO:0000256" key="3">
    <source>
        <dbReference type="PROSITE-ProRule" id="PRU00339"/>
    </source>
</evidence>
<keyword evidence="2 3" id="KW-0802">TPR repeat</keyword>
<gene>
    <name evidence="5" type="ORF">G3M78_10410</name>
</gene>